<gene>
    <name evidence="3" type="ORF">FWILDA_LOCUS13386</name>
</gene>
<keyword evidence="4" id="KW-1185">Reference proteome</keyword>
<dbReference type="Gene3D" id="2.40.128.20">
    <property type="match status" value="1"/>
</dbReference>
<dbReference type="Proteomes" id="UP001153678">
    <property type="component" value="Unassembled WGS sequence"/>
</dbReference>
<evidence type="ECO:0000313" key="3">
    <source>
        <dbReference type="EMBL" id="CAI2188050.1"/>
    </source>
</evidence>
<dbReference type="InterPro" id="IPR014878">
    <property type="entry name" value="THAP4-like_heme-bd"/>
</dbReference>
<reference evidence="3" key="1">
    <citation type="submission" date="2022-08" db="EMBL/GenBank/DDBJ databases">
        <authorList>
            <person name="Kallberg Y."/>
            <person name="Tangrot J."/>
            <person name="Rosling A."/>
        </authorList>
    </citation>
    <scope>NUCLEOTIDE SEQUENCE</scope>
    <source>
        <strain evidence="3">Wild A</strain>
    </source>
</reference>
<evidence type="ECO:0000256" key="1">
    <source>
        <dbReference type="ARBA" id="ARBA00036993"/>
    </source>
</evidence>
<feature type="domain" description="CAP-Gly" evidence="2">
    <location>
        <begin position="26"/>
        <end position="68"/>
    </location>
</feature>
<dbReference type="OrthoDB" id="58529at2759"/>
<dbReference type="PANTHER" id="PTHR15854:SF4">
    <property type="entry name" value="PEROXYNITRITE ISOMERASE THAP4"/>
    <property type="match status" value="1"/>
</dbReference>
<feature type="non-terminal residue" evidence="3">
    <location>
        <position position="1"/>
    </location>
</feature>
<dbReference type="CDD" id="cd07828">
    <property type="entry name" value="lipocalin_heme-bd-THAP4-like"/>
    <property type="match status" value="1"/>
</dbReference>
<dbReference type="Pfam" id="PF08768">
    <property type="entry name" value="THAP4_heme-bd"/>
    <property type="match status" value="1"/>
</dbReference>
<dbReference type="AlphaFoldDB" id="A0A9W4X1C8"/>
<accession>A0A9W4X1C8</accession>
<dbReference type="SMART" id="SM01052">
    <property type="entry name" value="CAP_GLY"/>
    <property type="match status" value="1"/>
</dbReference>
<proteinExistence type="predicted"/>
<dbReference type="SUPFAM" id="SSF74924">
    <property type="entry name" value="Cap-Gly domain"/>
    <property type="match status" value="1"/>
</dbReference>
<dbReference type="InterPro" id="IPR036859">
    <property type="entry name" value="CAP-Gly_dom_sf"/>
</dbReference>
<evidence type="ECO:0000259" key="2">
    <source>
        <dbReference type="PROSITE" id="PS50245"/>
    </source>
</evidence>
<dbReference type="PROSITE" id="PS50245">
    <property type="entry name" value="CAP_GLY_2"/>
    <property type="match status" value="1"/>
</dbReference>
<dbReference type="Gene3D" id="2.30.30.190">
    <property type="entry name" value="CAP Gly-rich-like domain"/>
    <property type="match status" value="1"/>
</dbReference>
<organism evidence="3 4">
    <name type="scientific">Funneliformis geosporum</name>
    <dbReference type="NCBI Taxonomy" id="1117311"/>
    <lineage>
        <taxon>Eukaryota</taxon>
        <taxon>Fungi</taxon>
        <taxon>Fungi incertae sedis</taxon>
        <taxon>Mucoromycota</taxon>
        <taxon>Glomeromycotina</taxon>
        <taxon>Glomeromycetes</taxon>
        <taxon>Glomerales</taxon>
        <taxon>Glomeraceae</taxon>
        <taxon>Funneliformis</taxon>
    </lineage>
</organism>
<dbReference type="PROSITE" id="PS00845">
    <property type="entry name" value="CAP_GLY_1"/>
    <property type="match status" value="1"/>
</dbReference>
<dbReference type="PANTHER" id="PTHR15854">
    <property type="entry name" value="THAP4 PROTEIN"/>
    <property type="match status" value="1"/>
</dbReference>
<comment type="catalytic activity">
    <reaction evidence="1">
        <text>peroxynitrite = nitrate</text>
        <dbReference type="Rhea" id="RHEA:63116"/>
        <dbReference type="ChEBI" id="CHEBI:17632"/>
        <dbReference type="ChEBI" id="CHEBI:25941"/>
    </reaction>
    <physiologicalReaction direction="left-to-right" evidence="1">
        <dbReference type="Rhea" id="RHEA:63117"/>
    </physiologicalReaction>
</comment>
<dbReference type="Pfam" id="PF01302">
    <property type="entry name" value="CAP_GLY"/>
    <property type="match status" value="1"/>
</dbReference>
<dbReference type="InterPro" id="IPR000938">
    <property type="entry name" value="CAP-Gly_domain"/>
</dbReference>
<dbReference type="InterPro" id="IPR045165">
    <property type="entry name" value="Nitrobindin"/>
</dbReference>
<protein>
    <submittedName>
        <fullName evidence="3">15703_t:CDS:1</fullName>
    </submittedName>
</protein>
<comment type="caution">
    <text evidence="3">The sequence shown here is derived from an EMBL/GenBank/DDBJ whole genome shotgun (WGS) entry which is preliminary data.</text>
</comment>
<sequence>MEPTSDLVVGARCDIQGKFGTIRFVGPTTFDTGKWVGVELDDPLGKNSGSQAGKHYFDCRQNHGVFVRPSQIKIIDLINSPQSQQYNVEHPHNHADGSDIKETKQPMLKHPLEFLFGTWYGEGNGKFEGISDFVYNEEITINPDEADRGWLYYRQKTWNPMKNNSNFHSEMGYIRVPGMGNKVELVLAQPTGIASIEEGRID</sequence>
<name>A0A9W4X1C8_9GLOM</name>
<dbReference type="SUPFAM" id="SSF50814">
    <property type="entry name" value="Lipocalins"/>
    <property type="match status" value="1"/>
</dbReference>
<dbReference type="InterPro" id="IPR012674">
    <property type="entry name" value="Calycin"/>
</dbReference>
<evidence type="ECO:0000313" key="4">
    <source>
        <dbReference type="Proteomes" id="UP001153678"/>
    </source>
</evidence>
<dbReference type="EMBL" id="CAMKVN010004950">
    <property type="protein sequence ID" value="CAI2188050.1"/>
    <property type="molecule type" value="Genomic_DNA"/>
</dbReference>